<evidence type="ECO:0000313" key="3">
    <source>
        <dbReference type="Proteomes" id="UP001175271"/>
    </source>
</evidence>
<keyword evidence="1" id="KW-0472">Membrane</keyword>
<feature type="transmembrane region" description="Helical" evidence="1">
    <location>
        <begin position="136"/>
        <end position="156"/>
    </location>
</feature>
<feature type="transmembrane region" description="Helical" evidence="1">
    <location>
        <begin position="262"/>
        <end position="286"/>
    </location>
</feature>
<dbReference type="EMBL" id="JAUCMV010000004">
    <property type="protein sequence ID" value="KAK0404712.1"/>
    <property type="molecule type" value="Genomic_DNA"/>
</dbReference>
<organism evidence="2 3">
    <name type="scientific">Steinernema hermaphroditum</name>
    <dbReference type="NCBI Taxonomy" id="289476"/>
    <lineage>
        <taxon>Eukaryota</taxon>
        <taxon>Metazoa</taxon>
        <taxon>Ecdysozoa</taxon>
        <taxon>Nematoda</taxon>
        <taxon>Chromadorea</taxon>
        <taxon>Rhabditida</taxon>
        <taxon>Tylenchina</taxon>
        <taxon>Panagrolaimomorpha</taxon>
        <taxon>Strongyloidoidea</taxon>
        <taxon>Steinernematidae</taxon>
        <taxon>Steinernema</taxon>
    </lineage>
</organism>
<dbReference type="AlphaFoldDB" id="A0AA39HHI6"/>
<reference evidence="2" key="1">
    <citation type="submission" date="2023-06" db="EMBL/GenBank/DDBJ databases">
        <title>Genomic analysis of the entomopathogenic nematode Steinernema hermaphroditum.</title>
        <authorList>
            <person name="Schwarz E.M."/>
            <person name="Heppert J.K."/>
            <person name="Baniya A."/>
            <person name="Schwartz H.T."/>
            <person name="Tan C.-H."/>
            <person name="Antoshechkin I."/>
            <person name="Sternberg P.W."/>
            <person name="Goodrich-Blair H."/>
            <person name="Dillman A.R."/>
        </authorList>
    </citation>
    <scope>NUCLEOTIDE SEQUENCE</scope>
    <source>
        <strain evidence="2">PS9179</strain>
        <tissue evidence="2">Whole animal</tissue>
    </source>
</reference>
<keyword evidence="1" id="KW-1133">Transmembrane helix</keyword>
<evidence type="ECO:0000313" key="2">
    <source>
        <dbReference type="EMBL" id="KAK0404712.1"/>
    </source>
</evidence>
<feature type="transmembrane region" description="Helical" evidence="1">
    <location>
        <begin position="12"/>
        <end position="31"/>
    </location>
</feature>
<sequence length="317" mass="36566">MSSTGEAIRGDMHSLVVSVVTNLLIVLVIHLSLRIPSGDLCRLYTLFVFVGYFPFEIFQTFRQMLTFCGLIQILVLEYPTGFEWLEAVEYVLRGFAQTQYKILAVFMVFLNFFLYRRPIAFGKYFSPNNMYRGFQVGWVIIATITLLGIVVTRVATSCCSAAYYVLHVLMMCLQLCIIVPFAVMLLFYFMALSAIFAYRKKQALQGISQVNQRKQLMSVLIYCTPPNIMNSPNFFLAFFNAYRAFSGTENDLSGAALSIYDWLYTLEIAFVRYRMIVITICTVLAFEPYRKAAFTFLHRRRKVETTHTPRQTTVHEL</sequence>
<evidence type="ECO:0000256" key="1">
    <source>
        <dbReference type="SAM" id="Phobius"/>
    </source>
</evidence>
<dbReference type="Proteomes" id="UP001175271">
    <property type="component" value="Unassembled WGS sequence"/>
</dbReference>
<gene>
    <name evidence="2" type="ORF">QR680_017592</name>
</gene>
<accession>A0AA39HHI6</accession>
<proteinExistence type="predicted"/>
<evidence type="ECO:0008006" key="4">
    <source>
        <dbReference type="Google" id="ProtNLM"/>
    </source>
</evidence>
<feature type="transmembrane region" description="Helical" evidence="1">
    <location>
        <begin position="43"/>
        <end position="61"/>
    </location>
</feature>
<feature type="transmembrane region" description="Helical" evidence="1">
    <location>
        <begin position="219"/>
        <end position="242"/>
    </location>
</feature>
<feature type="transmembrane region" description="Helical" evidence="1">
    <location>
        <begin position="168"/>
        <end position="198"/>
    </location>
</feature>
<comment type="caution">
    <text evidence="2">The sequence shown here is derived from an EMBL/GenBank/DDBJ whole genome shotgun (WGS) entry which is preliminary data.</text>
</comment>
<name>A0AA39HHI6_9BILA</name>
<keyword evidence="1" id="KW-0812">Transmembrane</keyword>
<keyword evidence="3" id="KW-1185">Reference proteome</keyword>
<feature type="transmembrane region" description="Helical" evidence="1">
    <location>
        <begin position="98"/>
        <end position="115"/>
    </location>
</feature>
<protein>
    <recommendedName>
        <fullName evidence="4">G-protein coupled receptors family 1 profile domain-containing protein</fullName>
    </recommendedName>
</protein>